<feature type="compositionally biased region" description="Low complexity" evidence="4">
    <location>
        <begin position="698"/>
        <end position="709"/>
    </location>
</feature>
<gene>
    <name evidence="6" type="ORF">P3X46_008263</name>
</gene>
<dbReference type="EMBL" id="JARPOI010000005">
    <property type="protein sequence ID" value="KAJ9179953.1"/>
    <property type="molecule type" value="Genomic_DNA"/>
</dbReference>
<keyword evidence="3" id="KW-0862">Zinc</keyword>
<name>A0ABQ9MHZ8_HEVBR</name>
<evidence type="ECO:0000313" key="7">
    <source>
        <dbReference type="Proteomes" id="UP001174677"/>
    </source>
</evidence>
<accession>A0ABQ9MHZ8</accession>
<evidence type="ECO:0000259" key="5">
    <source>
        <dbReference type="PROSITE" id="PS51800"/>
    </source>
</evidence>
<evidence type="ECO:0000256" key="1">
    <source>
        <dbReference type="ARBA" id="ARBA00022723"/>
    </source>
</evidence>
<feature type="region of interest" description="Disordered" evidence="4">
    <location>
        <begin position="479"/>
        <end position="509"/>
    </location>
</feature>
<protein>
    <recommendedName>
        <fullName evidence="5">CHHC U11-48K-type domain-containing protein</fullName>
    </recommendedName>
</protein>
<dbReference type="InterPro" id="IPR051591">
    <property type="entry name" value="UPF0224_FAM112_RNA_Proc"/>
</dbReference>
<feature type="compositionally biased region" description="Pro residues" evidence="4">
    <location>
        <begin position="13"/>
        <end position="22"/>
    </location>
</feature>
<proteinExistence type="predicted"/>
<sequence>MNPNPNPNHYLSPYPPQNPNPTPNFFFRPVPQVQPPPPPPPPPPPQIPLTTATPIPDLSTSLSSLKYLISLSQQTLTSLSSLLHPKTSSPQPQNVNHVSCPYNPHHRMPPESLFRHSLRCPSPLFEDPTSLIDSLHYPKTLNLQNPDKNFIARPVEDSNNAEPCLSLDGYFNEFGSNFFYKDCPGVVKFNDLDNSNKMFTLPGVLSVECANFVDSRERDIKSFDKNGLRILPSDLWAIRREVMGWVDYPSTYSYGAFCSNLQLNAIKVSDLRRWVIANSPRYGVVIDVYMRDHVCVLFRLCLNAIRREALSFIGHGMNMKTLSYDCPVLGQVLMWIASQLSILYGEMNAKCFAIHIFGQCVLEAANGVLFPWEFDLKERSTELDANDSGLRDVKFGEPLEGSMESKVGKEVDENTDVEGIFVSQVAAAVAALHERSLLEAKIKKLRIPQQLPRYQRMTEHDYVSKRADEERKARSNYRAIIEHDGLPSRKSSNQETSKTKTREELLAEERDYKRRRMSYRGKKLKRTTLQVMRDIIDEYMEEIKQAGGIGCFEKVAEEEGLPRKPPSTTDIALDVNELRKSSSKSSEAIRSTPNHYQKQLHSDHNIRSTTSRDASLQYSEQRGQGHNRHHEQVEYPRSAGRDSHGRQPYSRSPERHKSHGLLHERSSRYRERDGVELTIIKHHEKRSSCKSNYQNYKSSHSLSDSSNNHGVQKDDEKWAVRDRHLRHSYGDHSSNVLAKNAFEDRYNPAESHDTYEDGVYTGNKYVRQEEFHE</sequence>
<dbReference type="PANTHER" id="PTHR21402:SF10">
    <property type="entry name" value="U11_U12 SMALL NUCLEAR RIBONUCLEOPROTEIN 48 KDA PROTEIN"/>
    <property type="match status" value="1"/>
</dbReference>
<evidence type="ECO:0000256" key="2">
    <source>
        <dbReference type="ARBA" id="ARBA00022771"/>
    </source>
</evidence>
<feature type="compositionally biased region" description="Pro residues" evidence="4">
    <location>
        <begin position="32"/>
        <end position="47"/>
    </location>
</feature>
<evidence type="ECO:0000256" key="3">
    <source>
        <dbReference type="ARBA" id="ARBA00022833"/>
    </source>
</evidence>
<comment type="caution">
    <text evidence="6">The sequence shown here is derived from an EMBL/GenBank/DDBJ whole genome shotgun (WGS) entry which is preliminary data.</text>
</comment>
<dbReference type="PROSITE" id="PS51800">
    <property type="entry name" value="ZF_CHHC_U11_48K"/>
    <property type="match status" value="1"/>
</dbReference>
<feature type="compositionally biased region" description="Polar residues" evidence="4">
    <location>
        <begin position="607"/>
        <end position="624"/>
    </location>
</feature>
<dbReference type="Pfam" id="PF05253">
    <property type="entry name" value="zf-U11-48K"/>
    <property type="match status" value="1"/>
</dbReference>
<keyword evidence="2" id="KW-0863">Zinc-finger</keyword>
<feature type="compositionally biased region" description="Basic and acidic residues" evidence="4">
    <location>
        <begin position="630"/>
        <end position="645"/>
    </location>
</feature>
<dbReference type="EMBL" id="JARPOI010000005">
    <property type="protein sequence ID" value="KAJ9179954.1"/>
    <property type="molecule type" value="Genomic_DNA"/>
</dbReference>
<feature type="region of interest" description="Disordered" evidence="4">
    <location>
        <begin position="1"/>
        <end position="55"/>
    </location>
</feature>
<dbReference type="InterPro" id="IPR022776">
    <property type="entry name" value="TRM13/UPF0224_CHHC_Znf_dom"/>
</dbReference>
<organism evidence="6 7">
    <name type="scientific">Hevea brasiliensis</name>
    <name type="common">Para rubber tree</name>
    <name type="synonym">Siphonia brasiliensis</name>
    <dbReference type="NCBI Taxonomy" id="3981"/>
    <lineage>
        <taxon>Eukaryota</taxon>
        <taxon>Viridiplantae</taxon>
        <taxon>Streptophyta</taxon>
        <taxon>Embryophyta</taxon>
        <taxon>Tracheophyta</taxon>
        <taxon>Spermatophyta</taxon>
        <taxon>Magnoliopsida</taxon>
        <taxon>eudicotyledons</taxon>
        <taxon>Gunneridae</taxon>
        <taxon>Pentapetalae</taxon>
        <taxon>rosids</taxon>
        <taxon>fabids</taxon>
        <taxon>Malpighiales</taxon>
        <taxon>Euphorbiaceae</taxon>
        <taxon>Crotonoideae</taxon>
        <taxon>Micrandreae</taxon>
        <taxon>Hevea</taxon>
    </lineage>
</organism>
<feature type="compositionally biased region" description="Polar residues" evidence="4">
    <location>
        <begin position="588"/>
        <end position="599"/>
    </location>
</feature>
<reference evidence="6" key="1">
    <citation type="journal article" date="2023" name="Plant Biotechnol. J.">
        <title>Chromosome-level wild Hevea brasiliensis genome provides new tools for genomic-assisted breeding and valuable loci to elevate rubber yield.</title>
        <authorList>
            <person name="Cheng H."/>
            <person name="Song X."/>
            <person name="Hu Y."/>
            <person name="Wu T."/>
            <person name="Yang Q."/>
            <person name="An Z."/>
            <person name="Feng S."/>
            <person name="Deng Z."/>
            <person name="Wu W."/>
            <person name="Zeng X."/>
            <person name="Tu M."/>
            <person name="Wang X."/>
            <person name="Huang H."/>
        </authorList>
    </citation>
    <scope>NUCLEOTIDE SEQUENCE</scope>
    <source>
        <strain evidence="6">MT/VB/25A 57/8</strain>
    </source>
</reference>
<feature type="compositionally biased region" description="Basic and acidic residues" evidence="4">
    <location>
        <begin position="497"/>
        <end position="509"/>
    </location>
</feature>
<feature type="region of interest" description="Disordered" evidence="4">
    <location>
        <begin position="685"/>
        <end position="715"/>
    </location>
</feature>
<keyword evidence="1" id="KW-0479">Metal-binding</keyword>
<feature type="region of interest" description="Disordered" evidence="4">
    <location>
        <begin position="578"/>
        <end position="669"/>
    </location>
</feature>
<feature type="domain" description="CHHC U11-48K-type" evidence="5">
    <location>
        <begin position="97"/>
        <end position="124"/>
    </location>
</feature>
<dbReference type="PANTHER" id="PTHR21402">
    <property type="entry name" value="GAMETOCYTE SPECIFIC FACTOR 1-RELATED"/>
    <property type="match status" value="1"/>
</dbReference>
<keyword evidence="7" id="KW-1185">Reference proteome</keyword>
<dbReference type="Proteomes" id="UP001174677">
    <property type="component" value="Chromosome 5"/>
</dbReference>
<evidence type="ECO:0000313" key="6">
    <source>
        <dbReference type="EMBL" id="KAJ9179954.1"/>
    </source>
</evidence>
<evidence type="ECO:0000256" key="4">
    <source>
        <dbReference type="SAM" id="MobiDB-lite"/>
    </source>
</evidence>